<name>A0ACD3AX73_9AGAR</name>
<reference evidence="1 2" key="1">
    <citation type="journal article" date="2019" name="Nat. Ecol. Evol.">
        <title>Megaphylogeny resolves global patterns of mushroom evolution.</title>
        <authorList>
            <person name="Varga T."/>
            <person name="Krizsan K."/>
            <person name="Foldi C."/>
            <person name="Dima B."/>
            <person name="Sanchez-Garcia M."/>
            <person name="Sanchez-Ramirez S."/>
            <person name="Szollosi G.J."/>
            <person name="Szarkandi J.G."/>
            <person name="Papp V."/>
            <person name="Albert L."/>
            <person name="Andreopoulos W."/>
            <person name="Angelini C."/>
            <person name="Antonin V."/>
            <person name="Barry K.W."/>
            <person name="Bougher N.L."/>
            <person name="Buchanan P."/>
            <person name="Buyck B."/>
            <person name="Bense V."/>
            <person name="Catcheside P."/>
            <person name="Chovatia M."/>
            <person name="Cooper J."/>
            <person name="Damon W."/>
            <person name="Desjardin D."/>
            <person name="Finy P."/>
            <person name="Geml J."/>
            <person name="Haridas S."/>
            <person name="Hughes K."/>
            <person name="Justo A."/>
            <person name="Karasinski D."/>
            <person name="Kautmanova I."/>
            <person name="Kiss B."/>
            <person name="Kocsube S."/>
            <person name="Kotiranta H."/>
            <person name="LaButti K.M."/>
            <person name="Lechner B.E."/>
            <person name="Liimatainen K."/>
            <person name="Lipzen A."/>
            <person name="Lukacs Z."/>
            <person name="Mihaltcheva S."/>
            <person name="Morgado L.N."/>
            <person name="Niskanen T."/>
            <person name="Noordeloos M.E."/>
            <person name="Ohm R.A."/>
            <person name="Ortiz-Santana B."/>
            <person name="Ovrebo C."/>
            <person name="Racz N."/>
            <person name="Riley R."/>
            <person name="Savchenko A."/>
            <person name="Shiryaev A."/>
            <person name="Soop K."/>
            <person name="Spirin V."/>
            <person name="Szebenyi C."/>
            <person name="Tomsovsky M."/>
            <person name="Tulloss R.E."/>
            <person name="Uehling J."/>
            <person name="Grigoriev I.V."/>
            <person name="Vagvolgyi C."/>
            <person name="Papp T."/>
            <person name="Martin F.M."/>
            <person name="Miettinen O."/>
            <person name="Hibbett D.S."/>
            <person name="Nagy L.G."/>
        </authorList>
    </citation>
    <scope>NUCLEOTIDE SEQUENCE [LARGE SCALE GENOMIC DNA]</scope>
    <source>
        <strain evidence="1 2">NL-1719</strain>
    </source>
</reference>
<organism evidence="1 2">
    <name type="scientific">Pluteus cervinus</name>
    <dbReference type="NCBI Taxonomy" id="181527"/>
    <lineage>
        <taxon>Eukaryota</taxon>
        <taxon>Fungi</taxon>
        <taxon>Dikarya</taxon>
        <taxon>Basidiomycota</taxon>
        <taxon>Agaricomycotina</taxon>
        <taxon>Agaricomycetes</taxon>
        <taxon>Agaricomycetidae</taxon>
        <taxon>Agaricales</taxon>
        <taxon>Pluteineae</taxon>
        <taxon>Pluteaceae</taxon>
        <taxon>Pluteus</taxon>
    </lineage>
</organism>
<dbReference type="EMBL" id="ML208323">
    <property type="protein sequence ID" value="TFK69874.1"/>
    <property type="molecule type" value="Genomic_DNA"/>
</dbReference>
<sequence>MQRVLYTEELVQNILNIAFADEKKGASTLASLASTSQLWHTRAVSVLWHTLPNIKPLLRCMPRDIWKTTPRVFDETQTQHCELKRLPGVDDWSRCNYYASFVRWLG</sequence>
<accession>A0ACD3AX73</accession>
<keyword evidence="2" id="KW-1185">Reference proteome</keyword>
<protein>
    <submittedName>
        <fullName evidence="1">Uncharacterized protein</fullName>
    </submittedName>
</protein>
<evidence type="ECO:0000313" key="2">
    <source>
        <dbReference type="Proteomes" id="UP000308600"/>
    </source>
</evidence>
<proteinExistence type="predicted"/>
<evidence type="ECO:0000313" key="1">
    <source>
        <dbReference type="EMBL" id="TFK69874.1"/>
    </source>
</evidence>
<gene>
    <name evidence="1" type="ORF">BDN72DRAFT_583880</name>
</gene>
<dbReference type="Proteomes" id="UP000308600">
    <property type="component" value="Unassembled WGS sequence"/>
</dbReference>